<dbReference type="Proteomes" id="UP000545286">
    <property type="component" value="Unassembled WGS sequence"/>
</dbReference>
<comment type="caution">
    <text evidence="2">The sequence shown here is derived from an EMBL/GenBank/DDBJ whole genome shotgun (WGS) entry which is preliminary data.</text>
</comment>
<dbReference type="RefSeq" id="WP_183623407.1">
    <property type="nucleotide sequence ID" value="NZ_JACHWJ010000001.1"/>
</dbReference>
<gene>
    <name evidence="2" type="ORF">FHX72_001062</name>
</gene>
<dbReference type="EMBL" id="JACHWJ010000001">
    <property type="protein sequence ID" value="MBB2956950.1"/>
    <property type="molecule type" value="Genomic_DNA"/>
</dbReference>
<evidence type="ECO:0000313" key="3">
    <source>
        <dbReference type="Proteomes" id="UP000545286"/>
    </source>
</evidence>
<keyword evidence="3" id="KW-1185">Reference proteome</keyword>
<protein>
    <submittedName>
        <fullName evidence="2">Uncharacterized protein</fullName>
    </submittedName>
</protein>
<organism evidence="2 3">
    <name type="scientific">Pseudoclavibacter helvolus</name>
    <dbReference type="NCBI Taxonomy" id="255205"/>
    <lineage>
        <taxon>Bacteria</taxon>
        <taxon>Bacillati</taxon>
        <taxon>Actinomycetota</taxon>
        <taxon>Actinomycetes</taxon>
        <taxon>Micrococcales</taxon>
        <taxon>Microbacteriaceae</taxon>
        <taxon>Pseudoclavibacter</taxon>
    </lineage>
</organism>
<feature type="region of interest" description="Disordered" evidence="1">
    <location>
        <begin position="161"/>
        <end position="200"/>
    </location>
</feature>
<reference evidence="2 3" key="1">
    <citation type="submission" date="2020-08" db="EMBL/GenBank/DDBJ databases">
        <title>Sequencing the genomes of 1000 actinobacteria strains.</title>
        <authorList>
            <person name="Klenk H.-P."/>
        </authorList>
    </citation>
    <scope>NUCLEOTIDE SEQUENCE [LARGE SCALE GENOMIC DNA]</scope>
    <source>
        <strain evidence="2 3">DSM 20419</strain>
    </source>
</reference>
<feature type="compositionally biased region" description="Basic and acidic residues" evidence="1">
    <location>
        <begin position="183"/>
        <end position="200"/>
    </location>
</feature>
<proteinExistence type="predicted"/>
<evidence type="ECO:0000313" key="2">
    <source>
        <dbReference type="EMBL" id="MBB2956950.1"/>
    </source>
</evidence>
<evidence type="ECO:0000256" key="1">
    <source>
        <dbReference type="SAM" id="MobiDB-lite"/>
    </source>
</evidence>
<dbReference type="AlphaFoldDB" id="A0A7W4UM18"/>
<sequence length="200" mass="21744">MTEIIADCPKHGPIAVHGVVHIEGPGNFTMDGGSTNCPMCGQMATIIAGTYTNDSKGNLHANLKPTPQQQRRMRTVFAWASETLADSGVDYERIAKNVERALAATPVGAVALEKVDRSQYGSVADWVAVLIALMALFTSWNQNETITEDDVQQMINETVSQTQTFEPPAPSPGLNTRTVEPLEPERRGPDRAEGIERPRS</sequence>
<name>A0A7W4UM18_9MICO</name>
<accession>A0A7W4UM18</accession>